<dbReference type="EMBL" id="FORA01000001">
    <property type="protein sequence ID" value="SFI51594.1"/>
    <property type="molecule type" value="Genomic_DNA"/>
</dbReference>
<evidence type="ECO:0000313" key="1">
    <source>
        <dbReference type="EMBL" id="SFI51594.1"/>
    </source>
</evidence>
<evidence type="ECO:0000313" key="2">
    <source>
        <dbReference type="Proteomes" id="UP000199110"/>
    </source>
</evidence>
<keyword evidence="2" id="KW-1185">Reference proteome</keyword>
<reference evidence="1 2" key="1">
    <citation type="submission" date="2016-10" db="EMBL/GenBank/DDBJ databases">
        <authorList>
            <person name="de Groot N.N."/>
        </authorList>
    </citation>
    <scope>NUCLEOTIDE SEQUENCE [LARGE SCALE GENOMIC DNA]</scope>
    <source>
        <strain evidence="1 2">DSM 19073</strain>
    </source>
</reference>
<dbReference type="STRING" id="390807.SAMN04488095_1103"/>
<dbReference type="AlphaFoldDB" id="A0A1I3IUH5"/>
<dbReference type="Pfam" id="PF11164">
    <property type="entry name" value="DUF2948"/>
    <property type="match status" value="1"/>
</dbReference>
<evidence type="ECO:0008006" key="3">
    <source>
        <dbReference type="Google" id="ProtNLM"/>
    </source>
</evidence>
<protein>
    <recommendedName>
        <fullName evidence="3">DUF2948 domain-containing protein</fullName>
    </recommendedName>
</protein>
<dbReference type="OrthoDB" id="9806367at2"/>
<dbReference type="Proteomes" id="UP000199110">
    <property type="component" value="Unassembled WGS sequence"/>
</dbReference>
<accession>A0A1I3IUH5</accession>
<sequence length="156" mass="17270">MTDRPQDARFADADGRPLRLWATEAGDLQVISALCQDAVLPGTQMQWMQRRRQVVLLLNRFRWEVALRPPQRTQSMLIIGDATAVRGQGVVPGDADTVLSLLSLEWEAGADAEGKLRLIFAGDGLVEVECECLDVTLRDVTRSYDAISGKVPEHPE</sequence>
<organism evidence="1 2">
    <name type="scientific">Jannaschia pohangensis</name>
    <dbReference type="NCBI Taxonomy" id="390807"/>
    <lineage>
        <taxon>Bacteria</taxon>
        <taxon>Pseudomonadati</taxon>
        <taxon>Pseudomonadota</taxon>
        <taxon>Alphaproteobacteria</taxon>
        <taxon>Rhodobacterales</taxon>
        <taxon>Roseobacteraceae</taxon>
        <taxon>Jannaschia</taxon>
    </lineage>
</organism>
<gene>
    <name evidence="1" type="ORF">SAMN04488095_1103</name>
</gene>
<proteinExistence type="predicted"/>
<name>A0A1I3IUH5_9RHOB</name>
<dbReference type="InterPro" id="IPR021335">
    <property type="entry name" value="DUF2948"/>
</dbReference>
<dbReference type="RefSeq" id="WP_092777853.1">
    <property type="nucleotide sequence ID" value="NZ_FORA01000001.1"/>
</dbReference>